<protein>
    <submittedName>
        <fullName evidence="3">Uncharacterized protein</fullName>
    </submittedName>
</protein>
<feature type="compositionally biased region" description="Polar residues" evidence="2">
    <location>
        <begin position="306"/>
        <end position="316"/>
    </location>
</feature>
<keyword evidence="4" id="KW-1185">Reference proteome</keyword>
<sequence length="316" mass="34782">MTVSQEAQIKRNQIPAQYRADGANGGLLKGDFAIAGERQNLDAEGARSKPFIPRDGAFSHSEYELLSQALATTLGEDENAAVMLSGAQQQKRISDKEINGRKRREREQRYLAILDAIDAHIARLDARIAEINLEFDRINARRTEIGDQLEALDELERLNASGKLDPRNAEHQRLMKKSGIPPNTSAADIAMLIDIERAHLSDEDDTLEQQSNDLIRERGELQTERDEALAVREALENADTPEALEIAAQRANDILSASQLGILASQTDDSATAQAAGDLVAKADERDPEANAQHTSEAAERDRASIYSTDAANFRF</sequence>
<reference evidence="3 4" key="1">
    <citation type="submission" date="2022-04" db="EMBL/GenBank/DDBJ databases">
        <title>Identification of a novel bacterium isolated from mangrove sediments.</title>
        <authorList>
            <person name="Pan X."/>
        </authorList>
    </citation>
    <scope>NUCLEOTIDE SEQUENCE [LARGE SCALE GENOMIC DNA]</scope>
    <source>
        <strain evidence="3 4">B2638</strain>
    </source>
</reference>
<name>A0ABT0BNE3_9SPHN</name>
<organism evidence="3 4">
    <name type="scientific">Novosphingobium beihaiensis</name>
    <dbReference type="NCBI Taxonomy" id="2930389"/>
    <lineage>
        <taxon>Bacteria</taxon>
        <taxon>Pseudomonadati</taxon>
        <taxon>Pseudomonadota</taxon>
        <taxon>Alphaproteobacteria</taxon>
        <taxon>Sphingomonadales</taxon>
        <taxon>Sphingomonadaceae</taxon>
        <taxon>Novosphingobium</taxon>
    </lineage>
</organism>
<dbReference type="Proteomes" id="UP001202281">
    <property type="component" value="Unassembled WGS sequence"/>
</dbReference>
<gene>
    <name evidence="3" type="ORF">MTR66_05340</name>
</gene>
<proteinExistence type="predicted"/>
<evidence type="ECO:0000313" key="4">
    <source>
        <dbReference type="Proteomes" id="UP001202281"/>
    </source>
</evidence>
<evidence type="ECO:0000313" key="3">
    <source>
        <dbReference type="EMBL" id="MCJ2186239.1"/>
    </source>
</evidence>
<evidence type="ECO:0000256" key="2">
    <source>
        <dbReference type="SAM" id="MobiDB-lite"/>
    </source>
</evidence>
<dbReference type="RefSeq" id="WP_243918515.1">
    <property type="nucleotide sequence ID" value="NZ_JALHLG010000005.1"/>
</dbReference>
<accession>A0ABT0BNE3</accession>
<dbReference type="EMBL" id="JALHLG010000005">
    <property type="protein sequence ID" value="MCJ2186239.1"/>
    <property type="molecule type" value="Genomic_DNA"/>
</dbReference>
<keyword evidence="1" id="KW-0175">Coiled coil</keyword>
<comment type="caution">
    <text evidence="3">The sequence shown here is derived from an EMBL/GenBank/DDBJ whole genome shotgun (WGS) entry which is preliminary data.</text>
</comment>
<feature type="coiled-coil region" evidence="1">
    <location>
        <begin position="207"/>
        <end position="238"/>
    </location>
</feature>
<evidence type="ECO:0000256" key="1">
    <source>
        <dbReference type="SAM" id="Coils"/>
    </source>
</evidence>
<feature type="region of interest" description="Disordered" evidence="2">
    <location>
        <begin position="283"/>
        <end position="316"/>
    </location>
</feature>